<dbReference type="EMBL" id="VWZA01000073">
    <property type="protein sequence ID" value="NXF43689.1"/>
    <property type="molecule type" value="Genomic_DNA"/>
</dbReference>
<dbReference type="OrthoDB" id="106784at2759"/>
<name>A0A7K8TN53_OCEOC</name>
<keyword evidence="3" id="KW-1185">Reference proteome</keyword>
<feature type="compositionally biased region" description="Low complexity" evidence="1">
    <location>
        <begin position="585"/>
        <end position="598"/>
    </location>
</feature>
<feature type="compositionally biased region" description="Basic and acidic residues" evidence="1">
    <location>
        <begin position="564"/>
        <end position="574"/>
    </location>
</feature>
<feature type="region of interest" description="Disordered" evidence="1">
    <location>
        <begin position="289"/>
        <end position="702"/>
    </location>
</feature>
<feature type="compositionally biased region" description="Basic and acidic residues" evidence="1">
    <location>
        <begin position="150"/>
        <end position="168"/>
    </location>
</feature>
<feature type="non-terminal residue" evidence="2">
    <location>
        <position position="702"/>
    </location>
</feature>
<reference evidence="2 3" key="1">
    <citation type="submission" date="2019-09" db="EMBL/GenBank/DDBJ databases">
        <title>Bird 10,000 Genomes (B10K) Project - Family phase.</title>
        <authorList>
            <person name="Zhang G."/>
        </authorList>
    </citation>
    <scope>NUCLEOTIDE SEQUENCE [LARGE SCALE GENOMIC DNA]</scope>
    <source>
        <strain evidence="2">B10K-CU-031-11</strain>
        <tissue evidence="2">Muscle</tissue>
    </source>
</reference>
<feature type="region of interest" description="Disordered" evidence="1">
    <location>
        <begin position="1"/>
        <end position="259"/>
    </location>
</feature>
<proteinExistence type="predicted"/>
<dbReference type="Proteomes" id="UP000569728">
    <property type="component" value="Unassembled WGS sequence"/>
</dbReference>
<feature type="compositionally biased region" description="Basic and acidic residues" evidence="1">
    <location>
        <begin position="199"/>
        <end position="217"/>
    </location>
</feature>
<feature type="non-terminal residue" evidence="2">
    <location>
        <position position="1"/>
    </location>
</feature>
<feature type="compositionally biased region" description="Basic and acidic residues" evidence="1">
    <location>
        <begin position="249"/>
        <end position="259"/>
    </location>
</feature>
<dbReference type="AlphaFoldDB" id="A0A7K8TN53"/>
<feature type="compositionally biased region" description="Basic and acidic residues" evidence="1">
    <location>
        <begin position="483"/>
        <end position="555"/>
    </location>
</feature>
<dbReference type="GO" id="GO:0016874">
    <property type="term" value="F:ligase activity"/>
    <property type="evidence" value="ECO:0007669"/>
    <property type="project" value="UniProtKB-KW"/>
</dbReference>
<gene>
    <name evidence="2" type="primary">Rbbp6_0</name>
    <name evidence="2" type="ORF">OCEOCE_R12084</name>
</gene>
<feature type="compositionally biased region" description="Low complexity" evidence="1">
    <location>
        <begin position="650"/>
        <end position="696"/>
    </location>
</feature>
<feature type="compositionally biased region" description="Basic and acidic residues" evidence="1">
    <location>
        <begin position="65"/>
        <end position="143"/>
    </location>
</feature>
<feature type="compositionally biased region" description="Polar residues" evidence="1">
    <location>
        <begin position="228"/>
        <end position="245"/>
    </location>
</feature>
<feature type="compositionally biased region" description="Basic and acidic residues" evidence="1">
    <location>
        <begin position="330"/>
        <end position="360"/>
    </location>
</feature>
<comment type="caution">
    <text evidence="2">The sequence shown here is derived from an EMBL/GenBank/DDBJ whole genome shotgun (WGS) entry which is preliminary data.</text>
</comment>
<feature type="compositionally biased region" description="Basic and acidic residues" evidence="1">
    <location>
        <begin position="436"/>
        <end position="475"/>
    </location>
</feature>
<evidence type="ECO:0000313" key="2">
    <source>
        <dbReference type="EMBL" id="NXF43689.1"/>
    </source>
</evidence>
<evidence type="ECO:0000313" key="3">
    <source>
        <dbReference type="Proteomes" id="UP000569728"/>
    </source>
</evidence>
<protein>
    <submittedName>
        <fullName evidence="2">RBBP6 ligase</fullName>
    </submittedName>
</protein>
<sequence>KKDNVIKPAKASQEKVDADREKSPRTEPPVKKVKEELPKTDSVKTSSSQKDEKALSTPRKVHPKVTKDHPETRPAKEEKAKKDHPKETKSEKPSNKEDKSKKPAEKGKPSDAKPEKRKRKADEKVDKEHEGTSIKASKPEAAESKTSPKGKTEPDGEKGERTPEKDKSAFLNNPAKKIKLNRETGKKIVSGENVPPAKEPVEKPEPSSSKVKQEKAKGKVRRKVTAADGSSSTLVDYTSTSSTGGSPIRKTEEKPDTKRTVIKTMEEYNNDITAPAEDVIIMIQVPQSKWDKDDFESEEEDIKSTQVPANVGKPASVVKNVSAKPPNPIKHNEKEMEPLEKTQKTAKEASYESSQHDAKSSKSSVSNEKGKTKDRDHSLSDKDTSEKRKSSVQPEKDHSERATEQGNGKNISQSSKDSRSSEKHDTGRGSTAKDFTPNRDKKSDHDGNRDHSSSKRRDEKSELARRKDSPSRNRESASVQKSKPRDERAEPSKKGTGEAKRSSYSPPRERKQSDHKAAHDSKRTLEEHKPLDKNPGKEKEKHVPEVKSNKEKEPGGNKPPLKQESPDVKNEKENVTGQNDKSVVKPKPQVSSSSRLSSDLTRETDEAAFVPDYNESDSESNVSAKDEEAAGKNPKEPKEKAVDKVKEDTAAPAAAEQPEASRSQSHSSPSVSRSRSQSPSESQTRSHSSSASSGESQDSKKK</sequence>
<accession>A0A7K8TN53</accession>
<feature type="compositionally biased region" description="Basic and acidic residues" evidence="1">
    <location>
        <begin position="416"/>
        <end position="427"/>
    </location>
</feature>
<keyword evidence="2" id="KW-0436">Ligase</keyword>
<evidence type="ECO:0000256" key="1">
    <source>
        <dbReference type="SAM" id="MobiDB-lite"/>
    </source>
</evidence>
<organism evidence="2 3">
    <name type="scientific">Oceanites oceanicus</name>
    <name type="common">Wilson's storm petrel</name>
    <name type="synonym">Procellaria oceanica</name>
    <dbReference type="NCBI Taxonomy" id="79653"/>
    <lineage>
        <taxon>Eukaryota</taxon>
        <taxon>Metazoa</taxon>
        <taxon>Chordata</taxon>
        <taxon>Craniata</taxon>
        <taxon>Vertebrata</taxon>
        <taxon>Euteleostomi</taxon>
        <taxon>Archelosauria</taxon>
        <taxon>Archosauria</taxon>
        <taxon>Dinosauria</taxon>
        <taxon>Saurischia</taxon>
        <taxon>Theropoda</taxon>
        <taxon>Coelurosauria</taxon>
        <taxon>Aves</taxon>
        <taxon>Neognathae</taxon>
        <taxon>Neoaves</taxon>
        <taxon>Aequornithes</taxon>
        <taxon>Procellariiformes</taxon>
        <taxon>Hydrobatidae</taxon>
        <taxon>Oceanites</taxon>
    </lineage>
</organism>
<feature type="compositionally biased region" description="Basic and acidic residues" evidence="1">
    <location>
        <begin position="624"/>
        <end position="649"/>
    </location>
</feature>
<feature type="compositionally biased region" description="Basic and acidic residues" evidence="1">
    <location>
        <begin position="368"/>
        <end position="403"/>
    </location>
</feature>
<feature type="compositionally biased region" description="Basic and acidic residues" evidence="1">
    <location>
        <begin position="12"/>
        <end position="42"/>
    </location>
</feature>